<feature type="compositionally biased region" description="Basic residues" evidence="1">
    <location>
        <begin position="97"/>
        <end position="121"/>
    </location>
</feature>
<reference evidence="2" key="1">
    <citation type="journal article" date="2017" name="Gigascience">
        <title>The first near-complete assembly of the hexaploid bread wheat genome, Triticum aestivum.</title>
        <authorList>
            <person name="Zimin A.V."/>
            <person name="Puiu D."/>
            <person name="Hall R."/>
            <person name="Kingan S."/>
            <person name="Clavijo B.J."/>
            <person name="Salzberg S.L."/>
        </authorList>
    </citation>
    <scope>NUCLEOTIDE SEQUENCE</scope>
    <source>
        <tissue evidence="2">Leaf</tissue>
    </source>
</reference>
<feature type="region of interest" description="Disordered" evidence="1">
    <location>
        <begin position="1"/>
        <end position="170"/>
    </location>
</feature>
<comment type="caution">
    <text evidence="2">The sequence shown here is derived from an EMBL/GenBank/DDBJ whole genome shotgun (WGS) entry which is preliminary data.</text>
</comment>
<feature type="non-terminal residue" evidence="2">
    <location>
        <position position="1"/>
    </location>
</feature>
<feature type="non-terminal residue" evidence="2">
    <location>
        <position position="170"/>
    </location>
</feature>
<dbReference type="Proteomes" id="UP000815260">
    <property type="component" value="Chromosome 7B"/>
</dbReference>
<gene>
    <name evidence="2" type="ORF">CFC21_105803</name>
</gene>
<name>A0A9R1MCP4_WHEAT</name>
<feature type="compositionally biased region" description="Low complexity" evidence="1">
    <location>
        <begin position="54"/>
        <end position="63"/>
    </location>
</feature>
<evidence type="ECO:0000313" key="2">
    <source>
        <dbReference type="EMBL" id="KAF7104941.1"/>
    </source>
</evidence>
<accession>A0A9R1MCP4</accession>
<feature type="compositionally biased region" description="Basic residues" evidence="1">
    <location>
        <begin position="66"/>
        <end position="87"/>
    </location>
</feature>
<evidence type="ECO:0000256" key="1">
    <source>
        <dbReference type="SAM" id="MobiDB-lite"/>
    </source>
</evidence>
<proteinExistence type="predicted"/>
<dbReference type="EMBL" id="CM022230">
    <property type="protein sequence ID" value="KAF7104941.1"/>
    <property type="molecule type" value="Genomic_DNA"/>
</dbReference>
<protein>
    <submittedName>
        <fullName evidence="2">Uncharacterized protein</fullName>
    </submittedName>
</protein>
<dbReference type="AlphaFoldDB" id="A0A9R1MCP4"/>
<sequence>GFREVPCPCGRPVRRERLTHPHRRAAHPGPRLPAVRPVQVLLGPGGHHARPRAQRGPARAPGGPRRGPRAAARRRRQQAVRAHRRHAGGGGPPQRLGGRRRERLRPRRGRRERLRHRRPRARQQPAQAREARRHGDARGRRPSAAPWSVTGSGCTRTATASLSATGRSTV</sequence>
<reference evidence="2" key="2">
    <citation type="submission" date="2020-03" db="EMBL/GenBank/DDBJ databases">
        <title>The second near-complete assembly of the hexaploid bread wheat (Triticum aestivum) genome.</title>
        <authorList>
            <person name="Zimin A.V."/>
            <person name="Puiu D."/>
            <person name="Shumante A."/>
            <person name="Alonge M."/>
            <person name="Salzberg S.L."/>
        </authorList>
    </citation>
    <scope>NUCLEOTIDE SEQUENCE</scope>
    <source>
        <tissue evidence="2">Leaf</tissue>
    </source>
</reference>
<feature type="compositionally biased region" description="Polar residues" evidence="1">
    <location>
        <begin position="149"/>
        <end position="170"/>
    </location>
</feature>
<feature type="compositionally biased region" description="Basic and acidic residues" evidence="1">
    <location>
        <begin position="129"/>
        <end position="139"/>
    </location>
</feature>
<organism evidence="2">
    <name type="scientific">Triticum aestivum</name>
    <name type="common">Wheat</name>
    <dbReference type="NCBI Taxonomy" id="4565"/>
    <lineage>
        <taxon>Eukaryota</taxon>
        <taxon>Viridiplantae</taxon>
        <taxon>Streptophyta</taxon>
        <taxon>Embryophyta</taxon>
        <taxon>Tracheophyta</taxon>
        <taxon>Spermatophyta</taxon>
        <taxon>Magnoliopsida</taxon>
        <taxon>Liliopsida</taxon>
        <taxon>Poales</taxon>
        <taxon>Poaceae</taxon>
        <taxon>BOP clade</taxon>
        <taxon>Pooideae</taxon>
        <taxon>Triticodae</taxon>
        <taxon>Triticeae</taxon>
        <taxon>Triticinae</taxon>
        <taxon>Triticum</taxon>
    </lineage>
</organism>